<feature type="transmembrane region" description="Helical" evidence="15">
    <location>
        <begin position="389"/>
        <end position="411"/>
    </location>
</feature>
<dbReference type="STRING" id="595528.A0A0D2WIA5"/>
<keyword evidence="4" id="KW-0256">Endoplasmic reticulum</keyword>
<dbReference type="PANTHER" id="PTHR21624">
    <property type="entry name" value="STEROL DESATURASE-RELATED PROTEIN"/>
    <property type="match status" value="1"/>
</dbReference>
<comment type="subcellular location">
    <subcellularLocation>
        <location evidence="2">Endoplasmic reticulum membrane</location>
        <topology evidence="2">Multi-pass membrane protein</topology>
    </subcellularLocation>
</comment>
<dbReference type="GO" id="GO:0005506">
    <property type="term" value="F:iron ion binding"/>
    <property type="evidence" value="ECO:0007669"/>
    <property type="project" value="InterPro"/>
</dbReference>
<evidence type="ECO:0000256" key="5">
    <source>
        <dbReference type="ARBA" id="ARBA00022989"/>
    </source>
</evidence>
<evidence type="ECO:0000256" key="12">
    <source>
        <dbReference type="ARBA" id="ARBA00040992"/>
    </source>
</evidence>
<dbReference type="InterPro" id="IPR051689">
    <property type="entry name" value="Sterol_desaturase/TMEM195"/>
</dbReference>
<dbReference type="InterPro" id="IPR056853">
    <property type="entry name" value="AGMP_C"/>
</dbReference>
<dbReference type="OrthoDB" id="6354873at2759"/>
<dbReference type="Pfam" id="PF04116">
    <property type="entry name" value="FA_hydroxylase"/>
    <property type="match status" value="1"/>
</dbReference>
<dbReference type="PANTHER" id="PTHR21624:SF1">
    <property type="entry name" value="ALKYLGLYCEROL MONOOXYGENASE"/>
    <property type="match status" value="1"/>
</dbReference>
<evidence type="ECO:0000256" key="11">
    <source>
        <dbReference type="ARBA" id="ARBA00039026"/>
    </source>
</evidence>
<dbReference type="AlphaFoldDB" id="A0A0D2WIA5"/>
<comment type="cofactor">
    <cofactor evidence="1">
        <name>Fe cation</name>
        <dbReference type="ChEBI" id="CHEBI:24875"/>
    </cofactor>
</comment>
<evidence type="ECO:0000256" key="4">
    <source>
        <dbReference type="ARBA" id="ARBA00022824"/>
    </source>
</evidence>
<keyword evidence="9 15" id="KW-0472">Membrane</keyword>
<evidence type="ECO:0000256" key="16">
    <source>
        <dbReference type="SAM" id="SignalP"/>
    </source>
</evidence>
<dbReference type="GO" id="GO:0050479">
    <property type="term" value="F:glyceryl-ether monooxygenase activity"/>
    <property type="evidence" value="ECO:0007669"/>
    <property type="project" value="UniProtKB-EC"/>
</dbReference>
<feature type="transmembrane region" description="Helical" evidence="15">
    <location>
        <begin position="362"/>
        <end position="383"/>
    </location>
</feature>
<proteinExistence type="inferred from homology"/>
<keyword evidence="20" id="KW-1185">Reference proteome</keyword>
<feature type="domain" description="Fatty acid hydroxylase" evidence="17">
    <location>
        <begin position="157"/>
        <end position="280"/>
    </location>
</feature>
<evidence type="ECO:0000256" key="10">
    <source>
        <dbReference type="ARBA" id="ARBA00038190"/>
    </source>
</evidence>
<organism evidence="19 20">
    <name type="scientific">Capsaspora owczarzaki (strain ATCC 30864)</name>
    <dbReference type="NCBI Taxonomy" id="595528"/>
    <lineage>
        <taxon>Eukaryota</taxon>
        <taxon>Filasterea</taxon>
        <taxon>Capsaspora</taxon>
    </lineage>
</organism>
<dbReference type="Proteomes" id="UP000008743">
    <property type="component" value="Unassembled WGS sequence"/>
</dbReference>
<feature type="compositionally biased region" description="Low complexity" evidence="14">
    <location>
        <begin position="505"/>
        <end position="514"/>
    </location>
</feature>
<reference evidence="20" key="1">
    <citation type="submission" date="2011-02" db="EMBL/GenBank/DDBJ databases">
        <title>The Genome Sequence of Capsaspora owczarzaki ATCC 30864.</title>
        <authorList>
            <person name="Russ C."/>
            <person name="Cuomo C."/>
            <person name="Burger G."/>
            <person name="Gray M.W."/>
            <person name="Holland P.W.H."/>
            <person name="King N."/>
            <person name="Lang F.B.F."/>
            <person name="Roger A.J."/>
            <person name="Ruiz-Trillo I."/>
            <person name="Young S.K."/>
            <person name="Zeng Q."/>
            <person name="Gargeya S."/>
            <person name="Alvarado L."/>
            <person name="Berlin A."/>
            <person name="Chapman S.B."/>
            <person name="Chen Z."/>
            <person name="Freedman E."/>
            <person name="Gellesch M."/>
            <person name="Goldberg J."/>
            <person name="Griggs A."/>
            <person name="Gujja S."/>
            <person name="Heilman E."/>
            <person name="Heiman D."/>
            <person name="Howarth C."/>
            <person name="Mehta T."/>
            <person name="Neiman D."/>
            <person name="Pearson M."/>
            <person name="Roberts A."/>
            <person name="Saif S."/>
            <person name="Shea T."/>
            <person name="Shenoy N."/>
            <person name="Sisk P."/>
            <person name="Stolte C."/>
            <person name="Sykes S."/>
            <person name="White J."/>
            <person name="Yandava C."/>
            <person name="Haas B."/>
            <person name="Nusbaum C."/>
            <person name="Birren B."/>
        </authorList>
    </citation>
    <scope>NUCLEOTIDE SEQUENCE</scope>
    <source>
        <strain evidence="20">ATCC 30864</strain>
    </source>
</reference>
<dbReference type="RefSeq" id="XP_004365156.2">
    <property type="nucleotide sequence ID" value="XM_004365099.2"/>
</dbReference>
<comment type="catalytic activity">
    <reaction evidence="13">
        <text>1-O-(1,2-saturated-alkyl)-sn-glycerol + (6R)-L-erythro-5,6,7,8-tetrahydrobiopterin + O2 = a 1-(1-hydroxyalkyl)-sn-glycerol + (6R)-L-erythro-6,7-dihydrobiopterin + H2O</text>
        <dbReference type="Rhea" id="RHEA:36255"/>
        <dbReference type="ChEBI" id="CHEBI:15377"/>
        <dbReference type="ChEBI" id="CHEBI:15379"/>
        <dbReference type="ChEBI" id="CHEBI:43120"/>
        <dbReference type="ChEBI" id="CHEBI:59560"/>
        <dbReference type="ChEBI" id="CHEBI:73418"/>
        <dbReference type="ChEBI" id="CHEBI:83957"/>
        <dbReference type="EC" id="1.14.16.5"/>
    </reaction>
</comment>
<keyword evidence="7" id="KW-0408">Iron</keyword>
<feature type="signal peptide" evidence="16">
    <location>
        <begin position="1"/>
        <end position="24"/>
    </location>
</feature>
<evidence type="ECO:0000256" key="8">
    <source>
        <dbReference type="ARBA" id="ARBA00023098"/>
    </source>
</evidence>
<dbReference type="InterPro" id="IPR006694">
    <property type="entry name" value="Fatty_acid_hydroxylase"/>
</dbReference>
<keyword evidence="16" id="KW-0732">Signal</keyword>
<name>A0A0D2WIA5_CAPO3</name>
<keyword evidence="3 15" id="KW-0812">Transmembrane</keyword>
<protein>
    <recommendedName>
        <fullName evidence="12">Alkylglycerol monooxygenase</fullName>
        <ecNumber evidence="11">1.14.16.5</ecNumber>
    </recommendedName>
</protein>
<evidence type="ECO:0000256" key="9">
    <source>
        <dbReference type="ARBA" id="ARBA00023136"/>
    </source>
</evidence>
<keyword evidence="5 15" id="KW-1133">Transmembrane helix</keyword>
<gene>
    <name evidence="19" type="ORF">CAOG_000285</name>
</gene>
<evidence type="ECO:0000259" key="18">
    <source>
        <dbReference type="Pfam" id="PF24858"/>
    </source>
</evidence>
<evidence type="ECO:0000256" key="6">
    <source>
        <dbReference type="ARBA" id="ARBA00023002"/>
    </source>
</evidence>
<keyword evidence="6" id="KW-0560">Oxidoreductase</keyword>
<feature type="transmembrane region" description="Helical" evidence="15">
    <location>
        <begin position="77"/>
        <end position="98"/>
    </location>
</feature>
<evidence type="ECO:0000256" key="2">
    <source>
        <dbReference type="ARBA" id="ARBA00004477"/>
    </source>
</evidence>
<sequence>MAAEAVVVVAAAAAAAAASTAASAESVVDTLVRNASGIGLQYSVTDPPPLLVGLGWMFYIVPPADASFSHIEQVPDYIAMATPYFLTSILIELIVSFAKHRKSSLRINDSLSSLSAGIWSQVTKALLYPFDIAAYIWCYNNFCVYELPWDSPYTWWFGMLGVDFAYYWLHRAAHEINLLWAGHEYNLTTALRQGVLQGPTVFCFYLPLALVLPPPILAVHKHFNTLYQFWIHTQMIKSLGPLEWILNTPSHHAVHHGRNRYCIDKNYGGTLIIWDRLFGTFQAEADPIVFGVTHPLSTWDPVYTQFAHIRHIFRKAWAIQGWRNKLAVFFYGPGWDIGKARTGDLNDIPDVRAPWPKYDRSLSAVMAGYVFVHFLLLVVALQLLTSNLLAYPVMVLLALYMLTTLSSFGALLDHKPMANGLELGRILSVLVLDTAIRGYLGRDTHAFFWLPRAQVSDTVQFQLEVLWTILLASAGFMVIQMAVSPSNASLTDKQQAKLREEAPVPSTSSTTPTPLGARRSQRTLSSR</sequence>
<accession>A0A0D2WIA5</accession>
<feature type="chain" id="PRO_5002254471" description="Alkylglycerol monooxygenase" evidence="16">
    <location>
        <begin position="25"/>
        <end position="527"/>
    </location>
</feature>
<dbReference type="Pfam" id="PF24858">
    <property type="entry name" value="AGMP_C"/>
    <property type="match status" value="1"/>
</dbReference>
<dbReference type="EMBL" id="KE346360">
    <property type="protein sequence ID" value="KJE88678.1"/>
    <property type="molecule type" value="Genomic_DNA"/>
</dbReference>
<evidence type="ECO:0000256" key="14">
    <source>
        <dbReference type="SAM" id="MobiDB-lite"/>
    </source>
</evidence>
<evidence type="ECO:0000256" key="15">
    <source>
        <dbReference type="SAM" id="Phobius"/>
    </source>
</evidence>
<evidence type="ECO:0000256" key="3">
    <source>
        <dbReference type="ARBA" id="ARBA00022692"/>
    </source>
</evidence>
<dbReference type="PhylomeDB" id="A0A0D2WIA5"/>
<dbReference type="EC" id="1.14.16.5" evidence="11"/>
<dbReference type="eggNOG" id="KOG0872">
    <property type="taxonomic scope" value="Eukaryota"/>
</dbReference>
<evidence type="ECO:0000313" key="19">
    <source>
        <dbReference type="EMBL" id="KJE88678.1"/>
    </source>
</evidence>
<keyword evidence="8" id="KW-0443">Lipid metabolism</keyword>
<evidence type="ECO:0000256" key="1">
    <source>
        <dbReference type="ARBA" id="ARBA00001962"/>
    </source>
</evidence>
<dbReference type="GO" id="GO:0008610">
    <property type="term" value="P:lipid biosynthetic process"/>
    <property type="evidence" value="ECO:0007669"/>
    <property type="project" value="InterPro"/>
</dbReference>
<evidence type="ECO:0000256" key="7">
    <source>
        <dbReference type="ARBA" id="ARBA00023004"/>
    </source>
</evidence>
<feature type="region of interest" description="Disordered" evidence="14">
    <location>
        <begin position="490"/>
        <end position="527"/>
    </location>
</feature>
<dbReference type="GO" id="GO:0006643">
    <property type="term" value="P:membrane lipid metabolic process"/>
    <property type="evidence" value="ECO:0007669"/>
    <property type="project" value="TreeGrafter"/>
</dbReference>
<feature type="transmembrane region" description="Helical" evidence="15">
    <location>
        <begin position="465"/>
        <end position="483"/>
    </location>
</feature>
<comment type="similarity">
    <text evidence="10">Belongs to the sterol desaturase family. TMEM195 subfamily.</text>
</comment>
<evidence type="ECO:0000259" key="17">
    <source>
        <dbReference type="Pfam" id="PF04116"/>
    </source>
</evidence>
<dbReference type="InParanoid" id="A0A0D2WIA5"/>
<dbReference type="GO" id="GO:0005789">
    <property type="term" value="C:endoplasmic reticulum membrane"/>
    <property type="evidence" value="ECO:0007669"/>
    <property type="project" value="UniProtKB-SubCell"/>
</dbReference>
<evidence type="ECO:0000313" key="20">
    <source>
        <dbReference type="Proteomes" id="UP000008743"/>
    </source>
</evidence>
<evidence type="ECO:0000256" key="13">
    <source>
        <dbReference type="ARBA" id="ARBA00047556"/>
    </source>
</evidence>
<feature type="domain" description="Alkylglycerol monooxygenase C-terminal" evidence="18">
    <location>
        <begin position="368"/>
        <end position="433"/>
    </location>
</feature>